<evidence type="ECO:0000256" key="1">
    <source>
        <dbReference type="SAM" id="Phobius"/>
    </source>
</evidence>
<keyword evidence="3" id="KW-1185">Reference proteome</keyword>
<evidence type="ECO:0000313" key="2">
    <source>
        <dbReference type="EMBL" id="EOY03290.1"/>
    </source>
</evidence>
<protein>
    <submittedName>
        <fullName evidence="2">Uncharacterized protein</fullName>
    </submittedName>
</protein>
<dbReference type="HOGENOM" id="CLU_2799122_0_0_1"/>
<gene>
    <name evidence="2" type="ORF">TCM_018124</name>
</gene>
<sequence length="68" mass="8115">MVIFCVINALICQMQFIHWNCFCIILHFLKGLCFQIAYLSLQWNPIFLCCLMDVNQMPWFVKLILSKL</sequence>
<keyword evidence="1" id="KW-1133">Transmembrane helix</keyword>
<evidence type="ECO:0000313" key="3">
    <source>
        <dbReference type="Proteomes" id="UP000026915"/>
    </source>
</evidence>
<keyword evidence="1" id="KW-0472">Membrane</keyword>
<dbReference type="EMBL" id="CM001882">
    <property type="protein sequence ID" value="EOY03290.1"/>
    <property type="molecule type" value="Genomic_DNA"/>
</dbReference>
<dbReference type="InParanoid" id="A0A061EE79"/>
<dbReference type="Proteomes" id="UP000026915">
    <property type="component" value="Chromosome 4"/>
</dbReference>
<name>A0A061EE79_THECC</name>
<feature type="transmembrane region" description="Helical" evidence="1">
    <location>
        <begin position="16"/>
        <end position="39"/>
    </location>
</feature>
<dbReference type="Gramene" id="EOY03290">
    <property type="protein sequence ID" value="EOY03290"/>
    <property type="gene ID" value="TCM_018124"/>
</dbReference>
<dbReference type="AlphaFoldDB" id="A0A061EE79"/>
<accession>A0A061EE79</accession>
<keyword evidence="1" id="KW-0812">Transmembrane</keyword>
<reference evidence="2 3" key="1">
    <citation type="journal article" date="2013" name="Genome Biol.">
        <title>The genome sequence of the most widely cultivated cacao type and its use to identify candidate genes regulating pod color.</title>
        <authorList>
            <person name="Motamayor J.C."/>
            <person name="Mockaitis K."/>
            <person name="Schmutz J."/>
            <person name="Haiminen N."/>
            <person name="Iii D.L."/>
            <person name="Cornejo O."/>
            <person name="Findley S.D."/>
            <person name="Zheng P."/>
            <person name="Utro F."/>
            <person name="Royaert S."/>
            <person name="Saski C."/>
            <person name="Jenkins J."/>
            <person name="Podicheti R."/>
            <person name="Zhao M."/>
            <person name="Scheffler B.E."/>
            <person name="Stack J.C."/>
            <person name="Feltus F.A."/>
            <person name="Mustiga G.M."/>
            <person name="Amores F."/>
            <person name="Phillips W."/>
            <person name="Marelli J.P."/>
            <person name="May G.D."/>
            <person name="Shapiro H."/>
            <person name="Ma J."/>
            <person name="Bustamante C.D."/>
            <person name="Schnell R.J."/>
            <person name="Main D."/>
            <person name="Gilbert D."/>
            <person name="Parida L."/>
            <person name="Kuhn D.N."/>
        </authorList>
    </citation>
    <scope>NUCLEOTIDE SEQUENCE [LARGE SCALE GENOMIC DNA]</scope>
    <source>
        <strain evidence="3">cv. Matina 1-6</strain>
    </source>
</reference>
<proteinExistence type="predicted"/>
<organism evidence="2 3">
    <name type="scientific">Theobroma cacao</name>
    <name type="common">Cacao</name>
    <name type="synonym">Cocoa</name>
    <dbReference type="NCBI Taxonomy" id="3641"/>
    <lineage>
        <taxon>Eukaryota</taxon>
        <taxon>Viridiplantae</taxon>
        <taxon>Streptophyta</taxon>
        <taxon>Embryophyta</taxon>
        <taxon>Tracheophyta</taxon>
        <taxon>Spermatophyta</taxon>
        <taxon>Magnoliopsida</taxon>
        <taxon>eudicotyledons</taxon>
        <taxon>Gunneridae</taxon>
        <taxon>Pentapetalae</taxon>
        <taxon>rosids</taxon>
        <taxon>malvids</taxon>
        <taxon>Malvales</taxon>
        <taxon>Malvaceae</taxon>
        <taxon>Byttnerioideae</taxon>
        <taxon>Theobroma</taxon>
    </lineage>
</organism>